<keyword evidence="2" id="KW-1185">Reference proteome</keyword>
<dbReference type="GO" id="GO:0006508">
    <property type="term" value="P:proteolysis"/>
    <property type="evidence" value="ECO:0007669"/>
    <property type="project" value="UniProtKB-KW"/>
</dbReference>
<keyword evidence="1" id="KW-0645">Protease</keyword>
<dbReference type="InterPro" id="IPR053724">
    <property type="entry name" value="OMP_A26_sf"/>
</dbReference>
<comment type="caution">
    <text evidence="1">The sequence shown here is derived from an EMBL/GenBank/DDBJ whole genome shotgun (WGS) entry which is preliminary data.</text>
</comment>
<dbReference type="GO" id="GO:0008233">
    <property type="term" value="F:peptidase activity"/>
    <property type="evidence" value="ECO:0007669"/>
    <property type="project" value="UniProtKB-KW"/>
</dbReference>
<dbReference type="Proteomes" id="UP001411173">
    <property type="component" value="Unassembled WGS sequence"/>
</dbReference>
<evidence type="ECO:0000313" key="2">
    <source>
        <dbReference type="Proteomes" id="UP001411173"/>
    </source>
</evidence>
<dbReference type="Gene3D" id="2.40.128.90">
    <property type="entry name" value="OMPT-like"/>
    <property type="match status" value="1"/>
</dbReference>
<keyword evidence="1" id="KW-0378">Hydrolase</keyword>
<dbReference type="PRINTS" id="PR00482">
    <property type="entry name" value="OMPTIN"/>
</dbReference>
<protein>
    <submittedName>
        <fullName evidence="1">Omptin family outer membrane protease</fullName>
    </submittedName>
</protein>
<evidence type="ECO:0000313" key="1">
    <source>
        <dbReference type="EMBL" id="MEN0581398.1"/>
    </source>
</evidence>
<name>A0ABU9VBK1_9ENTR</name>
<organism evidence="1 2">
    <name type="scientific">Phytobacter palmae</name>
    <dbReference type="NCBI Taxonomy" id="1855371"/>
    <lineage>
        <taxon>Bacteria</taxon>
        <taxon>Pseudomonadati</taxon>
        <taxon>Pseudomonadota</taxon>
        <taxon>Gammaproteobacteria</taxon>
        <taxon>Enterobacterales</taxon>
        <taxon>Enterobacteriaceae</taxon>
        <taxon>Phytobacter</taxon>
    </lineage>
</organism>
<dbReference type="PIRSF" id="PIRSF001522">
    <property type="entry name" value="Peptidase_A26"/>
    <property type="match status" value="1"/>
</dbReference>
<dbReference type="InterPro" id="IPR000036">
    <property type="entry name" value="Peptidase_A26_omptin"/>
</dbReference>
<sequence length="315" mass="35721">MKKYMIGLVLFAFTETITARAENIKDPHAMSFDTDSITISTSLGWLGGESKEYVYDPDTGRKISELNWKINNAAIINGDIAWEPLSWLTLNARGWTTLATSGAGMDDYDWLNASQSHWTHWSNSPNTRLNYANEFDVNAKAWLVKQQDYRVGAVVGYQQTRFSWTAFGGHYQYDNGNNVGDFPRDERGIGYQQKFSMPYVGLTGGYRYRDVEFNALLKFSSWVKAKDNDEHYMRGLTFREKNSGSNFYSASVNVGYYVTANAKVFTEFTWNKYSQGKGGTQMIDHESGKSIHESGDAAGLENKNYSLTAGLQYRF</sequence>
<reference evidence="1 2" key="1">
    <citation type="submission" date="2024-02" db="EMBL/GenBank/DDBJ databases">
        <title>Whole genome of MDR Enterobacteriaceae from southern Thailand.</title>
        <authorList>
            <person name="Surachat K."/>
        </authorList>
    </citation>
    <scope>NUCLEOTIDE SEQUENCE [LARGE SCALE GENOMIC DNA]</scope>
    <source>
        <strain evidence="1 2">PSU_29</strain>
    </source>
</reference>
<gene>
    <name evidence="1" type="ORF">AAIG39_20685</name>
</gene>
<dbReference type="RefSeq" id="WP_343194625.1">
    <property type="nucleotide sequence ID" value="NZ_JBCIVJ010000020.1"/>
</dbReference>
<dbReference type="InterPro" id="IPR020080">
    <property type="entry name" value="OM_adhesin/peptidase_omptin"/>
</dbReference>
<dbReference type="SUPFAM" id="SSF69917">
    <property type="entry name" value="OMPT-like"/>
    <property type="match status" value="1"/>
</dbReference>
<proteinExistence type="predicted"/>
<accession>A0ABU9VBK1</accession>
<dbReference type="EMBL" id="JBCIVJ010000020">
    <property type="protein sequence ID" value="MEN0581398.1"/>
    <property type="molecule type" value="Genomic_DNA"/>
</dbReference>
<dbReference type="Pfam" id="PF01278">
    <property type="entry name" value="Omptin"/>
    <property type="match status" value="1"/>
</dbReference>